<dbReference type="AlphaFoldDB" id="A0A0D0UQM7"/>
<accession>A0A0D0UQM7</accession>
<evidence type="ECO:0000313" key="2">
    <source>
        <dbReference type="Proteomes" id="UP000053392"/>
    </source>
</evidence>
<gene>
    <name evidence="1" type="ORF">I313_06610</name>
</gene>
<reference evidence="1 2" key="1">
    <citation type="submission" date="2015-01" db="EMBL/GenBank/DDBJ databases">
        <title>The Genome Sequence of Cryptococcus gattii Ram5.</title>
        <authorList>
            <consortium name="The Broad Institute Genomics Platform"/>
            <person name="Cuomo C."/>
            <person name="Litvintseva A."/>
            <person name="Chen Y."/>
            <person name="Heitman J."/>
            <person name="Sun S."/>
            <person name="Springer D."/>
            <person name="Dromer F."/>
            <person name="Young S."/>
            <person name="Zeng Q."/>
            <person name="Gargeya S."/>
            <person name="Abouelleil A."/>
            <person name="Alvarado L."/>
            <person name="Chapman S.B."/>
            <person name="Gainer-Dewar J."/>
            <person name="Goldberg J."/>
            <person name="Griggs A."/>
            <person name="Gujja S."/>
            <person name="Hansen M."/>
            <person name="Howarth C."/>
            <person name="Imamovic A."/>
            <person name="Larimer J."/>
            <person name="Murphy C."/>
            <person name="Naylor J."/>
            <person name="Pearson M."/>
            <person name="Priest M."/>
            <person name="Roberts A."/>
            <person name="Saif S."/>
            <person name="Shea T."/>
            <person name="Sykes S."/>
            <person name="Wortman J."/>
            <person name="Nusbaum C."/>
            <person name="Birren B."/>
        </authorList>
    </citation>
    <scope>NUCLEOTIDE SEQUENCE [LARGE SCALE GENOMIC DNA]</scope>
    <source>
        <strain evidence="1 2">Ram5</strain>
    </source>
</reference>
<protein>
    <submittedName>
        <fullName evidence="1">Uncharacterized protein</fullName>
    </submittedName>
</protein>
<dbReference type="HOGENOM" id="CLU_1916994_0_0_1"/>
<evidence type="ECO:0000313" key="1">
    <source>
        <dbReference type="EMBL" id="KIR37506.1"/>
    </source>
</evidence>
<sequence>MVAQRMLEKIVSEPDCRPLRQVKERLLPLLWIDEHQTYQRDLYHLISLLSIATRRSIQPAHLLNRLKRSRLLSVAMCNPSVSTISSGPLRHSCLILKDLYPSSLPSIVTILQQHRPMIPSVLISRMVQGKFG</sequence>
<proteinExistence type="predicted"/>
<dbReference type="EMBL" id="KN847918">
    <property type="protein sequence ID" value="KIR37506.1"/>
    <property type="molecule type" value="Genomic_DNA"/>
</dbReference>
<keyword evidence="2" id="KW-1185">Reference proteome</keyword>
<name>A0A0D0UQM7_9TREE</name>
<dbReference type="Proteomes" id="UP000053392">
    <property type="component" value="Unassembled WGS sequence"/>
</dbReference>
<organism evidence="1 2">
    <name type="scientific">Cryptococcus deuterogattii Ram5</name>
    <dbReference type="NCBI Taxonomy" id="1296110"/>
    <lineage>
        <taxon>Eukaryota</taxon>
        <taxon>Fungi</taxon>
        <taxon>Dikarya</taxon>
        <taxon>Basidiomycota</taxon>
        <taxon>Agaricomycotina</taxon>
        <taxon>Tremellomycetes</taxon>
        <taxon>Tremellales</taxon>
        <taxon>Cryptococcaceae</taxon>
        <taxon>Cryptococcus</taxon>
        <taxon>Cryptococcus gattii species complex</taxon>
    </lineage>
</organism>